<proteinExistence type="predicted"/>
<name>A0ABT7V090_9LACO</name>
<evidence type="ECO:0000313" key="2">
    <source>
        <dbReference type="EMBL" id="MDM8267375.1"/>
    </source>
</evidence>
<dbReference type="Proteomes" id="UP001529343">
    <property type="component" value="Unassembled WGS sequence"/>
</dbReference>
<dbReference type="RefSeq" id="WP_289586708.1">
    <property type="nucleotide sequence ID" value="NZ_JAUDDW010000068.1"/>
</dbReference>
<reference evidence="3" key="1">
    <citation type="submission" date="2023-06" db="EMBL/GenBank/DDBJ databases">
        <title>Identification and characterization of horizontal gene transfer across gut microbiota members of farm animals based on homology search.</title>
        <authorList>
            <person name="Zeman M."/>
            <person name="Kubasova T."/>
            <person name="Jahodarova E."/>
            <person name="Nykrynova M."/>
            <person name="Rychlik I."/>
        </authorList>
    </citation>
    <scope>NUCLEOTIDE SEQUENCE [LARGE SCALE GENOMIC DNA]</scope>
    <source>
        <strain evidence="3">161_Gplus</strain>
    </source>
</reference>
<evidence type="ECO:0000313" key="3">
    <source>
        <dbReference type="Proteomes" id="UP001529343"/>
    </source>
</evidence>
<dbReference type="InterPro" id="IPR043519">
    <property type="entry name" value="NT_sf"/>
</dbReference>
<dbReference type="InterPro" id="IPR052942">
    <property type="entry name" value="LPS_cholinephosphotransferase"/>
</dbReference>
<dbReference type="SUPFAM" id="SSF81301">
    <property type="entry name" value="Nucleotidyltransferase"/>
    <property type="match status" value="1"/>
</dbReference>
<gene>
    <name evidence="2" type="ORF">QUW44_09655</name>
</gene>
<dbReference type="PANTHER" id="PTHR43404:SF2">
    <property type="entry name" value="LIPOPOLYSACCHARIDE CHOLINEPHOSPHOTRANSFERASE LICD"/>
    <property type="match status" value="1"/>
</dbReference>
<feature type="domain" description="LicD/FKTN/FKRP nucleotidyltransferase" evidence="1">
    <location>
        <begin position="28"/>
        <end position="255"/>
    </location>
</feature>
<comment type="caution">
    <text evidence="2">The sequence shown here is derived from an EMBL/GenBank/DDBJ whole genome shotgun (WGS) entry which is preliminary data.</text>
</comment>
<reference evidence="2 3" key="2">
    <citation type="submission" date="2023-06" db="EMBL/GenBank/DDBJ databases">
        <authorList>
            <person name="Zeman M."/>
            <person name="Kubasova T."/>
            <person name="Jahodarova E."/>
            <person name="Nykrynova M."/>
            <person name="Rychlik I."/>
        </authorList>
    </citation>
    <scope>NUCLEOTIDE SEQUENCE [LARGE SCALE GENOMIC DNA]</scope>
    <source>
        <strain evidence="2 3">161_Gplus</strain>
    </source>
</reference>
<dbReference type="PANTHER" id="PTHR43404">
    <property type="entry name" value="LIPOPOLYSACCHARIDE CHOLINEPHOSPHOTRANSFERASE LICD"/>
    <property type="match status" value="1"/>
</dbReference>
<dbReference type="Gene3D" id="3.30.460.40">
    <property type="match status" value="1"/>
</dbReference>
<dbReference type="InterPro" id="IPR007074">
    <property type="entry name" value="LicD/FKTN/FKRP_NTP_transf"/>
</dbReference>
<dbReference type="EMBL" id="JAUDDW010000068">
    <property type="protein sequence ID" value="MDM8267375.1"/>
    <property type="molecule type" value="Genomic_DNA"/>
</dbReference>
<dbReference type="Pfam" id="PF04991">
    <property type="entry name" value="LicD"/>
    <property type="match status" value="1"/>
</dbReference>
<sequence length="277" mass="33287">MKINLTESQRKKIQVIELEMLLKFDELCNENNISYTLAGGTMIGAVRHKGFIPWDDDVDVYVLRDDFNKIRKIFPKALTDTKIFYQNHYTDKNYYYQFDKLRMNGTVFEETFLKKHDINHGVFIDIFPIDYIPNSSILRLNQYIEYRFMRLILMCKYININARKGRKKYLAFIIRSLFFWVSLDKLYERSEQIAQKYLKNRKDCKFVRNLNSVGSDGTKETYGLEDFKKIKKIEFESNLLSISVNYDQMLRKIYGNYMKLPPKSERKTRHDLEKLKL</sequence>
<evidence type="ECO:0000259" key="1">
    <source>
        <dbReference type="Pfam" id="PF04991"/>
    </source>
</evidence>
<keyword evidence="3" id="KW-1185">Reference proteome</keyword>
<protein>
    <submittedName>
        <fullName evidence="2">LicD family protein</fullName>
    </submittedName>
</protein>
<organism evidence="2 3">
    <name type="scientific">Limosilactobacillus pontis</name>
    <dbReference type="NCBI Taxonomy" id="35787"/>
    <lineage>
        <taxon>Bacteria</taxon>
        <taxon>Bacillati</taxon>
        <taxon>Bacillota</taxon>
        <taxon>Bacilli</taxon>
        <taxon>Lactobacillales</taxon>
        <taxon>Lactobacillaceae</taxon>
        <taxon>Limosilactobacillus</taxon>
    </lineage>
</organism>
<accession>A0ABT7V090</accession>